<dbReference type="OrthoDB" id="9800530at2"/>
<dbReference type="eggNOG" id="ENOG5032SVB">
    <property type="taxonomic scope" value="Bacteria"/>
</dbReference>
<name>A0A089HP66_PAEDU</name>
<accession>A0A089HP66</accession>
<reference evidence="1 2" key="1">
    <citation type="submission" date="2014-08" db="EMBL/GenBank/DDBJ databases">
        <title>Comparative genomics of the Paenibacillus odorifer group.</title>
        <authorList>
            <person name="den Bakker H.C."/>
            <person name="Tsai Y.-C."/>
            <person name="Martin N."/>
            <person name="Korlach J."/>
            <person name="Wiedmann M."/>
        </authorList>
    </citation>
    <scope>NUCLEOTIDE SEQUENCE [LARGE SCALE GENOMIC DNA]</scope>
    <source>
        <strain evidence="1 2">DSM 1735</strain>
    </source>
</reference>
<protein>
    <submittedName>
        <fullName evidence="1">Uncharacterized protein</fullName>
    </submittedName>
</protein>
<dbReference type="RefSeq" id="WP_042207588.1">
    <property type="nucleotide sequence ID" value="NZ_CP009288.1"/>
</dbReference>
<gene>
    <name evidence="1" type="ORF">PDUR_19155</name>
</gene>
<organism evidence="1 2">
    <name type="scientific">Paenibacillus durus</name>
    <name type="common">Paenibacillus azotofixans</name>
    <dbReference type="NCBI Taxonomy" id="44251"/>
    <lineage>
        <taxon>Bacteria</taxon>
        <taxon>Bacillati</taxon>
        <taxon>Bacillota</taxon>
        <taxon>Bacilli</taxon>
        <taxon>Bacillales</taxon>
        <taxon>Paenibacillaceae</taxon>
        <taxon>Paenibacillus</taxon>
    </lineage>
</organism>
<proteinExistence type="predicted"/>
<sequence>MYPTFKDIDHEQFYEGNIRMTRSQQDPYRKALFYLLGLTPQTRQHIRDIYDYEESCIRLEGLEQGWQTSSTLKLTRLAFNLFNGYTGDVETGRDHPRHYSPYHLFDTGLMPYFFEAIKLRYAEYARSLELPYFAFPTTETEPYASYEHEA</sequence>
<dbReference type="Pfam" id="PF19552">
    <property type="entry name" value="DUF6075"/>
    <property type="match status" value="1"/>
</dbReference>
<evidence type="ECO:0000313" key="2">
    <source>
        <dbReference type="Proteomes" id="UP000029409"/>
    </source>
</evidence>
<dbReference type="InterPro" id="IPR045721">
    <property type="entry name" value="DUF6075"/>
</dbReference>
<dbReference type="AlphaFoldDB" id="A0A089HP66"/>
<dbReference type="KEGG" id="pdu:PDUR_19155"/>
<keyword evidence="2" id="KW-1185">Reference proteome</keyword>
<dbReference type="Proteomes" id="UP000029409">
    <property type="component" value="Chromosome"/>
</dbReference>
<dbReference type="EMBL" id="CP009288">
    <property type="protein sequence ID" value="AIQ13796.1"/>
    <property type="molecule type" value="Genomic_DNA"/>
</dbReference>
<evidence type="ECO:0000313" key="1">
    <source>
        <dbReference type="EMBL" id="AIQ13796.1"/>
    </source>
</evidence>
<dbReference type="STRING" id="44251.PDUR_19155"/>